<evidence type="ECO:0000313" key="1">
    <source>
        <dbReference type="EMBL" id="RAH67791.1"/>
    </source>
</evidence>
<gene>
    <name evidence="1" type="ORF">BO66DRAFT_473140</name>
</gene>
<sequence length="688" mass="74683">MHAGHRAPSRAACLACRARKIRCDGWNPCSRCSYKGLNCVYRPSRRGGIRRGGAPKSPVTEASAPVHNPTFPPLHNPQHAFAVPASTQVTGDEEYLASIFNLLDPLGGIRNLDVGGIDGSRFDYWSGVPAAAAPDNNVCDPIGDVMGTSSLVPLRAYTSDEDIVNAYYVHIHPFLPILPPPLTTDRIEDRPSAIQFAQGQVRTIQESSFPYWPASALTLAISAILVSIPLPSDSDPSLESSTPLRRLAAQHLAEAAFRAVDNEIDAIPRTPPYTTNSAGAATGDNDILSVSSVLALILLSIHEYCQRGNVSRMRRRANQAITAAMDLRLHSLGAAATEAQRRAWWGAMFVLYLSSIDQDVLPIITLDDQRITTPYPAIHNHSELWPLLLQAEAAILSVSQTLHNRHSLPALAAASPPQIKAEITQLDSTILELTRKLDRSPRPESRTHVEAQALLTAWAIAQSLTYSARVRLHRSRAFSTIPPIFIHKHCDLPSHPDPTRPPQSTPEDRILATAAFPFTEAQSSLICLKASLAMARAYVRIAAIATGGAVHRGAPHLQPVGASHASSAERFGLPTPARVPPRTHIIPFFLCGSMHASYVLLMIYHQLRAALWSTGEDPRVSLSKYAHLLPHPVEPGSEIQDVERLLREIQQGVDSILGVMRLTVVFEGVGGMAAEVQSAYHSVCGGEL</sequence>
<keyword evidence="2" id="KW-1185">Reference proteome</keyword>
<evidence type="ECO:0000313" key="2">
    <source>
        <dbReference type="Proteomes" id="UP000249661"/>
    </source>
</evidence>
<dbReference type="Proteomes" id="UP000249661">
    <property type="component" value="Unassembled WGS sequence"/>
</dbReference>
<dbReference type="EMBL" id="KZ824971">
    <property type="protein sequence ID" value="RAH67791.1"/>
    <property type="molecule type" value="Genomic_DNA"/>
</dbReference>
<name>A0ACD1H2Z2_9EURO</name>
<accession>A0ACD1H2Z2</accession>
<reference evidence="1" key="1">
    <citation type="submission" date="2018-02" db="EMBL/GenBank/DDBJ databases">
        <title>The genomes of Aspergillus section Nigri reveals drivers in fungal speciation.</title>
        <authorList>
            <consortium name="DOE Joint Genome Institute"/>
            <person name="Vesth T.C."/>
            <person name="Nybo J."/>
            <person name="Theobald S."/>
            <person name="Brandl J."/>
            <person name="Frisvad J.C."/>
            <person name="Nielsen K.F."/>
            <person name="Lyhne E.K."/>
            <person name="Kogle M.E."/>
            <person name="Kuo A."/>
            <person name="Riley R."/>
            <person name="Clum A."/>
            <person name="Nolan M."/>
            <person name="Lipzen A."/>
            <person name="Salamov A."/>
            <person name="Henrissat B."/>
            <person name="Wiebenga A."/>
            <person name="De vries R.P."/>
            <person name="Grigoriev I.V."/>
            <person name="Mortensen U.H."/>
            <person name="Andersen M.R."/>
            <person name="Baker S.E."/>
        </authorList>
    </citation>
    <scope>NUCLEOTIDE SEQUENCE</scope>
    <source>
        <strain evidence="1">CBS 121060</strain>
    </source>
</reference>
<protein>
    <submittedName>
        <fullName evidence="1">Uncharacterized protein</fullName>
    </submittedName>
</protein>
<organism evidence="1 2">
    <name type="scientific">Aspergillus aculeatinus CBS 121060</name>
    <dbReference type="NCBI Taxonomy" id="1448322"/>
    <lineage>
        <taxon>Eukaryota</taxon>
        <taxon>Fungi</taxon>
        <taxon>Dikarya</taxon>
        <taxon>Ascomycota</taxon>
        <taxon>Pezizomycotina</taxon>
        <taxon>Eurotiomycetes</taxon>
        <taxon>Eurotiomycetidae</taxon>
        <taxon>Eurotiales</taxon>
        <taxon>Aspergillaceae</taxon>
        <taxon>Aspergillus</taxon>
        <taxon>Aspergillus subgen. Circumdati</taxon>
    </lineage>
</organism>
<proteinExistence type="predicted"/>